<feature type="transmembrane region" description="Helical" evidence="6">
    <location>
        <begin position="530"/>
        <end position="551"/>
    </location>
</feature>
<dbReference type="RefSeq" id="WP_158287206.1">
    <property type="nucleotide sequence ID" value="NZ_JABUHM010000017.1"/>
</dbReference>
<protein>
    <submittedName>
        <fullName evidence="8">RND superfamily putative drug exporter</fullName>
    </submittedName>
</protein>
<keyword evidence="9" id="KW-1185">Reference proteome</keyword>
<keyword evidence="4 6" id="KW-1133">Transmembrane helix</keyword>
<comment type="subcellular location">
    <subcellularLocation>
        <location evidence="1">Cell membrane</location>
        <topology evidence="1">Multi-pass membrane protein</topology>
    </subcellularLocation>
</comment>
<dbReference type="InterPro" id="IPR050545">
    <property type="entry name" value="Mycobact_MmpL"/>
</dbReference>
<feature type="transmembrane region" description="Helical" evidence="6">
    <location>
        <begin position="352"/>
        <end position="370"/>
    </location>
</feature>
<dbReference type="PANTHER" id="PTHR33406:SF13">
    <property type="entry name" value="MEMBRANE PROTEIN YDFJ"/>
    <property type="match status" value="1"/>
</dbReference>
<evidence type="ECO:0000256" key="5">
    <source>
        <dbReference type="ARBA" id="ARBA00023136"/>
    </source>
</evidence>
<dbReference type="Proteomes" id="UP000295689">
    <property type="component" value="Unassembled WGS sequence"/>
</dbReference>
<dbReference type="SUPFAM" id="SSF82866">
    <property type="entry name" value="Multidrug efflux transporter AcrB transmembrane domain"/>
    <property type="match status" value="2"/>
</dbReference>
<feature type="transmembrane region" description="Helical" evidence="6">
    <location>
        <begin position="289"/>
        <end position="318"/>
    </location>
</feature>
<feature type="transmembrane region" description="Helical" evidence="6">
    <location>
        <begin position="673"/>
        <end position="694"/>
    </location>
</feature>
<keyword evidence="5 6" id="KW-0472">Membrane</keyword>
<organism evidence="8 9">
    <name type="scientific">Mesobacillus foraminis</name>
    <dbReference type="NCBI Taxonomy" id="279826"/>
    <lineage>
        <taxon>Bacteria</taxon>
        <taxon>Bacillati</taxon>
        <taxon>Bacillota</taxon>
        <taxon>Bacilli</taxon>
        <taxon>Bacillales</taxon>
        <taxon>Bacillaceae</taxon>
        <taxon>Mesobacillus</taxon>
    </lineage>
</organism>
<keyword evidence="3 6" id="KW-0812">Transmembrane</keyword>
<feature type="transmembrane region" description="Helical" evidence="6">
    <location>
        <begin position="163"/>
        <end position="182"/>
    </location>
</feature>
<proteinExistence type="predicted"/>
<feature type="transmembrane region" description="Helical" evidence="6">
    <location>
        <begin position="648"/>
        <end position="667"/>
    </location>
</feature>
<evidence type="ECO:0000256" key="1">
    <source>
        <dbReference type="ARBA" id="ARBA00004651"/>
    </source>
</evidence>
<evidence type="ECO:0000256" key="2">
    <source>
        <dbReference type="ARBA" id="ARBA00022475"/>
    </source>
</evidence>
<feature type="domain" description="SSD" evidence="7">
    <location>
        <begin position="188"/>
        <end position="317"/>
    </location>
</feature>
<feature type="transmembrane region" description="Helical" evidence="6">
    <location>
        <begin position="597"/>
        <end position="617"/>
    </location>
</feature>
<keyword evidence="2" id="KW-1003">Cell membrane</keyword>
<dbReference type="AlphaFoldDB" id="A0A4R2B3J3"/>
<dbReference type="InterPro" id="IPR000731">
    <property type="entry name" value="SSD"/>
</dbReference>
<gene>
    <name evidence="8" type="ORF">EV146_11654</name>
</gene>
<evidence type="ECO:0000256" key="6">
    <source>
        <dbReference type="SAM" id="Phobius"/>
    </source>
</evidence>
<dbReference type="InterPro" id="IPR004869">
    <property type="entry name" value="MMPL_dom"/>
</dbReference>
<evidence type="ECO:0000313" key="9">
    <source>
        <dbReference type="Proteomes" id="UP000295689"/>
    </source>
</evidence>
<dbReference type="Pfam" id="PF03176">
    <property type="entry name" value="MMPL"/>
    <property type="match status" value="2"/>
</dbReference>
<evidence type="ECO:0000313" key="8">
    <source>
        <dbReference type="EMBL" id="TCN19749.1"/>
    </source>
</evidence>
<feature type="transmembrane region" description="Helical" evidence="6">
    <location>
        <begin position="263"/>
        <end position="283"/>
    </location>
</feature>
<accession>A0A4R2B3J3</accession>
<evidence type="ECO:0000256" key="4">
    <source>
        <dbReference type="ARBA" id="ARBA00022989"/>
    </source>
</evidence>
<evidence type="ECO:0000256" key="3">
    <source>
        <dbReference type="ARBA" id="ARBA00022692"/>
    </source>
</evidence>
<dbReference type="GO" id="GO:0005886">
    <property type="term" value="C:plasma membrane"/>
    <property type="evidence" value="ECO:0007669"/>
    <property type="project" value="UniProtKB-SubCell"/>
</dbReference>
<dbReference type="EMBL" id="SLVV01000016">
    <property type="protein sequence ID" value="TCN19749.1"/>
    <property type="molecule type" value="Genomic_DNA"/>
</dbReference>
<dbReference type="PANTHER" id="PTHR33406">
    <property type="entry name" value="MEMBRANE PROTEIN MJ1562-RELATED"/>
    <property type="match status" value="1"/>
</dbReference>
<dbReference type="PROSITE" id="PS50156">
    <property type="entry name" value="SSD"/>
    <property type="match status" value="1"/>
</dbReference>
<dbReference type="Gene3D" id="1.20.1640.10">
    <property type="entry name" value="Multidrug efflux transporter AcrB transmembrane domain"/>
    <property type="match status" value="2"/>
</dbReference>
<sequence length="717" mass="79330">MYRYRWLISAVWSILFIFSAVYSERLPEMLKESGFIPQGSESELGFDRLQEELGASPSTLHLVYTSNERDLTGKTETARILNSLDDLKTLPYINEMLVNQTPHLTGEKGIQSIIVNMNLSSRDAVDVYPEIREKIIAPEGMDMYVDGETATLFEIQEATKKDLLKAELIGIPVALLVLLLIFGTAIAALLPVMVGLVSVSATLGTVFFISKHYALSNFLPNIVMMLGLALGIDYALFVVSRFREELKRNCSVESAVARTMEKAGHSVFFSGFAVLVGMFGMLFIRLPIMYSLCIGGVLVVLASVLVSCTLLPAILGILGHTINRFPVFPSLQRRMVISTFWKTLALRVMKRPAFLAITMSLVLIMLMTPISNMRLGVPSAEVLPPSYESRIGSDLLHKHYDNREANPIQIVVQSPGPAGSQEAIQLIKDYQDRISKMEGVSAIRSFIDELGNHPAAMTENLLQSRETRQQLERAHLLRSEFALLTAVPAHDPDSPEASDLVKKLRIINSGPLKTYITGHSALRVDMLDRIYQGLPALIFFIMSVTYLILFYAFRSVLIPLKAVLMNILSLGASLGIVVIVFQNGWFSELLQITSTGYVSLIMPVAIFSIVFGISMDYEVFLISRIKEEYQKTGDNDWSTAEGLQKTGGLISSAALILMVVVGSFIFTDIEITKALGVGLFCAVFIDATIIRIIVVPALMKLMGHANWWAPKWLGGGR</sequence>
<reference evidence="8 9" key="1">
    <citation type="journal article" date="2015" name="Stand. Genomic Sci.">
        <title>Genomic Encyclopedia of Bacterial and Archaeal Type Strains, Phase III: the genomes of soil and plant-associated and newly described type strains.</title>
        <authorList>
            <person name="Whitman W.B."/>
            <person name="Woyke T."/>
            <person name="Klenk H.P."/>
            <person name="Zhou Y."/>
            <person name="Lilburn T.G."/>
            <person name="Beck B.J."/>
            <person name="De Vos P."/>
            <person name="Vandamme P."/>
            <person name="Eisen J.A."/>
            <person name="Garrity G."/>
            <person name="Hugenholtz P."/>
            <person name="Kyrpides N.C."/>
        </authorList>
    </citation>
    <scope>NUCLEOTIDE SEQUENCE [LARGE SCALE GENOMIC DNA]</scope>
    <source>
        <strain evidence="8 9">CV53</strain>
    </source>
</reference>
<evidence type="ECO:0000259" key="7">
    <source>
        <dbReference type="PROSITE" id="PS50156"/>
    </source>
</evidence>
<feature type="transmembrane region" description="Helical" evidence="6">
    <location>
        <begin position="563"/>
        <end position="585"/>
    </location>
</feature>
<feature type="transmembrane region" description="Helical" evidence="6">
    <location>
        <begin position="222"/>
        <end position="242"/>
    </location>
</feature>
<name>A0A4R2B3J3_9BACI</name>
<comment type="caution">
    <text evidence="8">The sequence shown here is derived from an EMBL/GenBank/DDBJ whole genome shotgun (WGS) entry which is preliminary data.</text>
</comment>